<keyword evidence="9" id="KW-0594">Phospholipid biosynthesis</keyword>
<keyword evidence="15" id="KW-1185">Reference proteome</keyword>
<evidence type="ECO:0000256" key="2">
    <source>
        <dbReference type="ARBA" id="ARBA00010441"/>
    </source>
</evidence>
<dbReference type="InterPro" id="IPR050324">
    <property type="entry name" value="CDP-alcohol_PTase-I"/>
</dbReference>
<dbReference type="OrthoDB" id="9777147at2"/>
<name>A0A1W9YUF7_MYCBA</name>
<evidence type="ECO:0000256" key="6">
    <source>
        <dbReference type="ARBA" id="ARBA00022989"/>
    </source>
</evidence>
<organism evidence="14 15">
    <name type="scientific">Mycolicibacterium bacteremicum</name>
    <name type="common">Mycobacterium bacteremicum</name>
    <dbReference type="NCBI Taxonomy" id="564198"/>
    <lineage>
        <taxon>Bacteria</taxon>
        <taxon>Bacillati</taxon>
        <taxon>Actinomycetota</taxon>
        <taxon>Actinomycetes</taxon>
        <taxon>Mycobacteriales</taxon>
        <taxon>Mycobacteriaceae</taxon>
        <taxon>Mycolicibacterium</taxon>
    </lineage>
</organism>
<evidence type="ECO:0000256" key="13">
    <source>
        <dbReference type="SAM" id="Phobius"/>
    </source>
</evidence>
<comment type="caution">
    <text evidence="14">The sequence shown here is derived from an EMBL/GenBank/DDBJ whole genome shotgun (WGS) entry which is preliminary data.</text>
</comment>
<dbReference type="PANTHER" id="PTHR14269:SF61">
    <property type="entry name" value="CDP-DIACYLGLYCEROL--SERINE O-PHOSPHATIDYLTRANSFERASE"/>
    <property type="match status" value="1"/>
</dbReference>
<evidence type="ECO:0000256" key="11">
    <source>
        <dbReference type="RuleBase" id="RU003750"/>
    </source>
</evidence>
<dbReference type="InterPro" id="IPR000462">
    <property type="entry name" value="CDP-OH_P_trans"/>
</dbReference>
<evidence type="ECO:0000256" key="8">
    <source>
        <dbReference type="ARBA" id="ARBA00023136"/>
    </source>
</evidence>
<evidence type="ECO:0000256" key="4">
    <source>
        <dbReference type="ARBA" id="ARBA00022679"/>
    </source>
</evidence>
<keyword evidence="6 13" id="KW-1133">Transmembrane helix</keyword>
<evidence type="ECO:0000256" key="10">
    <source>
        <dbReference type="ARBA" id="ARBA00023264"/>
    </source>
</evidence>
<sequence>MANRNRAKARPSAMRILPSATTVLAICAGLTSIKFALDGQPHIALALIGAAAVLDGIDGGIARALDAQSRMGAEIDSLADAVNFGVAPALVVYVTLLPTSPVGWIFALLYAVCIVLRLARFNALLDDDTKPAYTRQYFTGMPAPCGAVGVIGPLAALLQFGEGWWTSQWFVCLWFAANAALLVSRVPTLALKSVSMPPNAAPILLIAIAAAAAALLLFPYVLVLLIIVGYLLIIPFTVRSQRWVAARPEAWDAKPKERRAQRREIRRAQPHRRSMARLGLRKPPGRQ</sequence>
<dbReference type="AlphaFoldDB" id="A0A1W9YUF7"/>
<accession>A0A1W9YUF7</accession>
<keyword evidence="10" id="KW-1208">Phospholipid metabolism</keyword>
<evidence type="ECO:0000256" key="12">
    <source>
        <dbReference type="SAM" id="MobiDB-lite"/>
    </source>
</evidence>
<evidence type="ECO:0000256" key="1">
    <source>
        <dbReference type="ARBA" id="ARBA00004141"/>
    </source>
</evidence>
<dbReference type="InterPro" id="IPR043130">
    <property type="entry name" value="CDP-OH_PTrfase_TM_dom"/>
</dbReference>
<comment type="similarity">
    <text evidence="2 11">Belongs to the CDP-alcohol phosphatidyltransferase class-I family.</text>
</comment>
<dbReference type="GO" id="GO:0016020">
    <property type="term" value="C:membrane"/>
    <property type="evidence" value="ECO:0007669"/>
    <property type="project" value="UniProtKB-SubCell"/>
</dbReference>
<evidence type="ECO:0000313" key="15">
    <source>
        <dbReference type="Proteomes" id="UP000192366"/>
    </source>
</evidence>
<feature type="compositionally biased region" description="Basic residues" evidence="12">
    <location>
        <begin position="268"/>
        <end position="287"/>
    </location>
</feature>
<feature type="transmembrane region" description="Helical" evidence="13">
    <location>
        <begin position="42"/>
        <end position="65"/>
    </location>
</feature>
<dbReference type="STRING" id="564198.BST17_18250"/>
<dbReference type="InterPro" id="IPR048254">
    <property type="entry name" value="CDP_ALCOHOL_P_TRANSF_CS"/>
</dbReference>
<protein>
    <submittedName>
        <fullName evidence="14">CDP-diacylglycerol--serine O-phosphatidyltransferase</fullName>
    </submittedName>
</protein>
<evidence type="ECO:0000256" key="9">
    <source>
        <dbReference type="ARBA" id="ARBA00023209"/>
    </source>
</evidence>
<feature type="transmembrane region" description="Helical" evidence="13">
    <location>
        <begin position="203"/>
        <end position="233"/>
    </location>
</feature>
<dbReference type="Pfam" id="PF01066">
    <property type="entry name" value="CDP-OH_P_transf"/>
    <property type="match status" value="1"/>
</dbReference>
<keyword evidence="3" id="KW-0444">Lipid biosynthesis</keyword>
<keyword evidence="8 13" id="KW-0472">Membrane</keyword>
<feature type="transmembrane region" description="Helical" evidence="13">
    <location>
        <begin position="77"/>
        <end position="96"/>
    </location>
</feature>
<feature type="region of interest" description="Disordered" evidence="12">
    <location>
        <begin position="252"/>
        <end position="287"/>
    </location>
</feature>
<dbReference type="PROSITE" id="PS00379">
    <property type="entry name" value="CDP_ALCOHOL_P_TRANSF"/>
    <property type="match status" value="1"/>
</dbReference>
<evidence type="ECO:0000313" key="14">
    <source>
        <dbReference type="EMBL" id="ORA03562.1"/>
    </source>
</evidence>
<reference evidence="14 15" key="1">
    <citation type="submission" date="2017-02" db="EMBL/GenBank/DDBJ databases">
        <title>The new phylogeny of genus Mycobacterium.</title>
        <authorList>
            <person name="Tortoli E."/>
            <person name="Trovato A."/>
            <person name="Cirillo D.M."/>
        </authorList>
    </citation>
    <scope>NUCLEOTIDE SEQUENCE [LARGE SCALE GENOMIC DNA]</scope>
    <source>
        <strain evidence="14 15">DSM 45578</strain>
    </source>
</reference>
<keyword evidence="7" id="KW-0443">Lipid metabolism</keyword>
<dbReference type="Gene3D" id="1.20.120.1760">
    <property type="match status" value="1"/>
</dbReference>
<proteinExistence type="inferred from homology"/>
<dbReference type="GO" id="GO:0016780">
    <property type="term" value="F:phosphotransferase activity, for other substituted phosphate groups"/>
    <property type="evidence" value="ECO:0007669"/>
    <property type="project" value="InterPro"/>
</dbReference>
<evidence type="ECO:0000256" key="3">
    <source>
        <dbReference type="ARBA" id="ARBA00022516"/>
    </source>
</evidence>
<evidence type="ECO:0000256" key="7">
    <source>
        <dbReference type="ARBA" id="ARBA00023098"/>
    </source>
</evidence>
<dbReference type="EMBL" id="MVHJ01000015">
    <property type="protein sequence ID" value="ORA03562.1"/>
    <property type="molecule type" value="Genomic_DNA"/>
</dbReference>
<comment type="subcellular location">
    <subcellularLocation>
        <location evidence="1">Membrane</location>
        <topology evidence="1">Multi-pass membrane protein</topology>
    </subcellularLocation>
</comment>
<gene>
    <name evidence="14" type="ORF">BST17_18250</name>
</gene>
<feature type="transmembrane region" description="Helical" evidence="13">
    <location>
        <begin position="102"/>
        <end position="125"/>
    </location>
</feature>
<dbReference type="Proteomes" id="UP000192366">
    <property type="component" value="Unassembled WGS sequence"/>
</dbReference>
<evidence type="ECO:0000256" key="5">
    <source>
        <dbReference type="ARBA" id="ARBA00022692"/>
    </source>
</evidence>
<keyword evidence="4 11" id="KW-0808">Transferase</keyword>
<keyword evidence="5 13" id="KW-0812">Transmembrane</keyword>
<dbReference type="PANTHER" id="PTHR14269">
    <property type="entry name" value="CDP-DIACYLGLYCEROL--GLYCEROL-3-PHOSPHATE 3-PHOSPHATIDYLTRANSFERASE-RELATED"/>
    <property type="match status" value="1"/>
</dbReference>
<dbReference type="RefSeq" id="WP_083060306.1">
    <property type="nucleotide sequence ID" value="NZ_JACKVM010000008.1"/>
</dbReference>
<feature type="transmembrane region" description="Helical" evidence="13">
    <location>
        <begin position="137"/>
        <end position="158"/>
    </location>
</feature>
<dbReference type="GO" id="GO:0008654">
    <property type="term" value="P:phospholipid biosynthetic process"/>
    <property type="evidence" value="ECO:0007669"/>
    <property type="project" value="UniProtKB-KW"/>
</dbReference>